<dbReference type="PRINTS" id="PR00455">
    <property type="entry name" value="HTHTETR"/>
</dbReference>
<keyword evidence="2 4" id="KW-0238">DNA-binding</keyword>
<dbReference type="EMBL" id="VFPG01000002">
    <property type="protein sequence ID" value="TQM25364.1"/>
    <property type="molecule type" value="Genomic_DNA"/>
</dbReference>
<reference evidence="6 7" key="1">
    <citation type="submission" date="2019-06" db="EMBL/GenBank/DDBJ databases">
        <title>Sequencing the genomes of 1000 actinobacteria strains.</title>
        <authorList>
            <person name="Klenk H.-P."/>
        </authorList>
    </citation>
    <scope>NUCLEOTIDE SEQUENCE [LARGE SCALE GENOMIC DNA]</scope>
    <source>
        <strain evidence="6 7">DSM 103495</strain>
    </source>
</reference>
<comment type="caution">
    <text evidence="6">The sequence shown here is derived from an EMBL/GenBank/DDBJ whole genome shotgun (WGS) entry which is preliminary data.</text>
</comment>
<keyword evidence="3" id="KW-0804">Transcription</keyword>
<dbReference type="PANTHER" id="PTHR30055:SF234">
    <property type="entry name" value="HTH-TYPE TRANSCRIPTIONAL REGULATOR BETI"/>
    <property type="match status" value="1"/>
</dbReference>
<accession>A0A543EUX0</accession>
<protein>
    <submittedName>
        <fullName evidence="6">TetR family transcriptional regulator</fullName>
    </submittedName>
</protein>
<sequence length="184" mass="19009">MTGQPDWLAGGDRRALAIERIHAAAADLIARDGMAGLSIERVADRAGCSRATVYRYVGGKSALREAVLAGATARIAETIAAAVADTTGAERVAGAILAALDAVRADRVAVAFLNGATPGEVERFLAGNPRLALVASALTATGDDPAAGQWIVRVVLSLLYWPAGDSATERALVDRFVVPVFART</sequence>
<evidence type="ECO:0000256" key="1">
    <source>
        <dbReference type="ARBA" id="ARBA00023015"/>
    </source>
</evidence>
<dbReference type="OrthoDB" id="4569533at2"/>
<evidence type="ECO:0000313" key="7">
    <source>
        <dbReference type="Proteomes" id="UP000316331"/>
    </source>
</evidence>
<evidence type="ECO:0000256" key="3">
    <source>
        <dbReference type="ARBA" id="ARBA00023163"/>
    </source>
</evidence>
<dbReference type="GO" id="GO:0003700">
    <property type="term" value="F:DNA-binding transcription factor activity"/>
    <property type="evidence" value="ECO:0007669"/>
    <property type="project" value="TreeGrafter"/>
</dbReference>
<evidence type="ECO:0000259" key="5">
    <source>
        <dbReference type="PROSITE" id="PS50977"/>
    </source>
</evidence>
<dbReference type="RefSeq" id="WP_141812097.1">
    <property type="nucleotide sequence ID" value="NZ_VFPG01000002.1"/>
</dbReference>
<dbReference type="SUPFAM" id="SSF46689">
    <property type="entry name" value="Homeodomain-like"/>
    <property type="match status" value="1"/>
</dbReference>
<dbReference type="Gene3D" id="1.10.357.10">
    <property type="entry name" value="Tetracycline Repressor, domain 2"/>
    <property type="match status" value="1"/>
</dbReference>
<dbReference type="PANTHER" id="PTHR30055">
    <property type="entry name" value="HTH-TYPE TRANSCRIPTIONAL REGULATOR RUTR"/>
    <property type="match status" value="1"/>
</dbReference>
<gene>
    <name evidence="6" type="ORF">FB390_5512</name>
</gene>
<dbReference type="InterPro" id="IPR001387">
    <property type="entry name" value="Cro/C1-type_HTH"/>
</dbReference>
<dbReference type="Proteomes" id="UP000316331">
    <property type="component" value="Unassembled WGS sequence"/>
</dbReference>
<dbReference type="GO" id="GO:0000976">
    <property type="term" value="F:transcription cis-regulatory region binding"/>
    <property type="evidence" value="ECO:0007669"/>
    <property type="project" value="TreeGrafter"/>
</dbReference>
<evidence type="ECO:0000256" key="2">
    <source>
        <dbReference type="ARBA" id="ARBA00023125"/>
    </source>
</evidence>
<dbReference type="InterPro" id="IPR001647">
    <property type="entry name" value="HTH_TetR"/>
</dbReference>
<dbReference type="InterPro" id="IPR009057">
    <property type="entry name" value="Homeodomain-like_sf"/>
</dbReference>
<dbReference type="InterPro" id="IPR050109">
    <property type="entry name" value="HTH-type_TetR-like_transc_reg"/>
</dbReference>
<proteinExistence type="predicted"/>
<dbReference type="PROSITE" id="PS50977">
    <property type="entry name" value="HTH_TETR_2"/>
    <property type="match status" value="1"/>
</dbReference>
<name>A0A543EUX0_9NOCA</name>
<keyword evidence="7" id="KW-1185">Reference proteome</keyword>
<feature type="domain" description="HTH tetR-type" evidence="5">
    <location>
        <begin position="15"/>
        <end position="75"/>
    </location>
</feature>
<feature type="DNA-binding region" description="H-T-H motif" evidence="4">
    <location>
        <begin position="38"/>
        <end position="57"/>
    </location>
</feature>
<dbReference type="Pfam" id="PF00440">
    <property type="entry name" value="TetR_N"/>
    <property type="match status" value="1"/>
</dbReference>
<organism evidence="6 7">
    <name type="scientific">Nocardia bhagyanarayanae</name>
    <dbReference type="NCBI Taxonomy" id="1215925"/>
    <lineage>
        <taxon>Bacteria</taxon>
        <taxon>Bacillati</taxon>
        <taxon>Actinomycetota</taxon>
        <taxon>Actinomycetes</taxon>
        <taxon>Mycobacteriales</taxon>
        <taxon>Nocardiaceae</taxon>
        <taxon>Nocardia</taxon>
    </lineage>
</organism>
<evidence type="ECO:0000313" key="6">
    <source>
        <dbReference type="EMBL" id="TQM25364.1"/>
    </source>
</evidence>
<dbReference type="AlphaFoldDB" id="A0A543EUX0"/>
<keyword evidence="1" id="KW-0805">Transcription regulation</keyword>
<dbReference type="CDD" id="cd00093">
    <property type="entry name" value="HTH_XRE"/>
    <property type="match status" value="1"/>
</dbReference>
<evidence type="ECO:0000256" key="4">
    <source>
        <dbReference type="PROSITE-ProRule" id="PRU00335"/>
    </source>
</evidence>